<dbReference type="EMBL" id="MDYL01000005">
    <property type="protein sequence ID" value="OQD76141.1"/>
    <property type="molecule type" value="Genomic_DNA"/>
</dbReference>
<gene>
    <name evidence="2" type="ORF">PENDEC_c005G06635</name>
</gene>
<keyword evidence="3" id="KW-1185">Reference proteome</keyword>
<dbReference type="AlphaFoldDB" id="A0A1V6PGG5"/>
<sequence length="799" mass="90330">MFRPYLRRRLSVALDTVAAGPDEPLLFLYPRWAAFDLRHRRPISSLTRATSPVKGCRIHFRAAVSSHVPSSYRSQSSQWISSSAVAQADNSKRDSVGLTMEDGDPTVHEEKKTQEGTVPGRVVQSHSVETPKQPSNPRIALPGVPTTAFQRRTRRRVLGSRGLLRTRPFPKRISNRDRKKLLYGKFVRATPAATASIRRLAGSWNDIRNLMARVQANPRAETKKVPKNKEILIPEETVGLLVGVADTSFRDNIYFSSIRNGCRVHILPPSEGDGAYRKAVLSGSDRARELVKDSIARARLSQTTGDPLIDLAKPPVPIFGSTLPTPQKNTPVPLIRGVWYIDRRKSLTLDEVLKYRSSINSVKAFLEHVDDLTRVQKKSSRKAPGPSIPCQQLVAKELLALFHQEGNRKFLSTAALNCALGYLSKRELLTTARNVFTLAEHVATVDTYNILLDAAARRQDKKMFRFLLLCMWRANIRPNSLTWVKLLKAMVLPGHKASLINHMARNGHLSDIGTIRSALQLTIEDTFFMHLQSGQRVESFVDLMAKTHGANWFSPTLLAQMFRVISRTRDYDALEKLLKVCTENNLEIESSCLTPIVTMFRGNVFNAIHHTIQFLNRPSFELSRHTYERLFLTAYKARRYNICRVLWRFACTEDKVTYNMRKAVQTSLRGNVTRDRDNDIGNIWRTGAGKIIVGIENQAQHPFSADIIQDLPAAFKHDPLRYLALGWQPQGPARDLQNRLASCTINRDIERGVKYKPQFPLGVMLEAASMIDREWAGKPRPLNWISQNVIKVPLKLKGI</sequence>
<reference evidence="3" key="1">
    <citation type="journal article" date="2017" name="Nat. Microbiol.">
        <title>Global analysis of biosynthetic gene clusters reveals vast potential of secondary metabolite production in Penicillium species.</title>
        <authorList>
            <person name="Nielsen J.C."/>
            <person name="Grijseels S."/>
            <person name="Prigent S."/>
            <person name="Ji B."/>
            <person name="Dainat J."/>
            <person name="Nielsen K.F."/>
            <person name="Frisvad J.C."/>
            <person name="Workman M."/>
            <person name="Nielsen J."/>
        </authorList>
    </citation>
    <scope>NUCLEOTIDE SEQUENCE [LARGE SCALE GENOMIC DNA]</scope>
    <source>
        <strain evidence="3">IBT 11843</strain>
    </source>
</reference>
<protein>
    <submittedName>
        <fullName evidence="2">Uncharacterized protein</fullName>
    </submittedName>
</protein>
<dbReference type="InterPro" id="IPR011990">
    <property type="entry name" value="TPR-like_helical_dom_sf"/>
</dbReference>
<evidence type="ECO:0000256" key="1">
    <source>
        <dbReference type="SAM" id="MobiDB-lite"/>
    </source>
</evidence>
<organism evidence="2 3">
    <name type="scientific">Penicillium decumbens</name>
    <dbReference type="NCBI Taxonomy" id="69771"/>
    <lineage>
        <taxon>Eukaryota</taxon>
        <taxon>Fungi</taxon>
        <taxon>Dikarya</taxon>
        <taxon>Ascomycota</taxon>
        <taxon>Pezizomycotina</taxon>
        <taxon>Eurotiomycetes</taxon>
        <taxon>Eurotiomycetidae</taxon>
        <taxon>Eurotiales</taxon>
        <taxon>Aspergillaceae</taxon>
        <taxon>Penicillium</taxon>
    </lineage>
</organism>
<evidence type="ECO:0000313" key="3">
    <source>
        <dbReference type="Proteomes" id="UP000191522"/>
    </source>
</evidence>
<dbReference type="OrthoDB" id="72441at2759"/>
<dbReference type="OMA" id="WRARAYN"/>
<feature type="compositionally biased region" description="Polar residues" evidence="1">
    <location>
        <begin position="124"/>
        <end position="136"/>
    </location>
</feature>
<feature type="region of interest" description="Disordered" evidence="1">
    <location>
        <begin position="83"/>
        <end position="143"/>
    </location>
</feature>
<comment type="caution">
    <text evidence="2">The sequence shown here is derived from an EMBL/GenBank/DDBJ whole genome shotgun (WGS) entry which is preliminary data.</text>
</comment>
<dbReference type="Gene3D" id="1.25.40.10">
    <property type="entry name" value="Tetratricopeptide repeat domain"/>
    <property type="match status" value="1"/>
</dbReference>
<accession>A0A1V6PGG5</accession>
<dbReference type="Proteomes" id="UP000191522">
    <property type="component" value="Unassembled WGS sequence"/>
</dbReference>
<proteinExistence type="predicted"/>
<name>A0A1V6PGG5_PENDC</name>
<feature type="compositionally biased region" description="Basic and acidic residues" evidence="1">
    <location>
        <begin position="105"/>
        <end position="114"/>
    </location>
</feature>
<dbReference type="STRING" id="69771.A0A1V6PGG5"/>
<evidence type="ECO:0000313" key="2">
    <source>
        <dbReference type="EMBL" id="OQD76141.1"/>
    </source>
</evidence>